<evidence type="ECO:0000256" key="9">
    <source>
        <dbReference type="ARBA" id="ARBA00029962"/>
    </source>
</evidence>
<evidence type="ECO:0000256" key="4">
    <source>
        <dbReference type="ARBA" id="ARBA00022679"/>
    </source>
</evidence>
<evidence type="ECO:0000256" key="1">
    <source>
        <dbReference type="ARBA" id="ARBA00009776"/>
    </source>
</evidence>
<dbReference type="NCBIfam" id="TIGR00041">
    <property type="entry name" value="DTMP_kinase"/>
    <property type="match status" value="1"/>
</dbReference>
<evidence type="ECO:0000313" key="15">
    <source>
        <dbReference type="Proteomes" id="UP000315825"/>
    </source>
</evidence>
<evidence type="ECO:0000256" key="5">
    <source>
        <dbReference type="ARBA" id="ARBA00022727"/>
    </source>
</evidence>
<feature type="binding site" evidence="12">
    <location>
        <begin position="7"/>
        <end position="14"/>
    </location>
    <ligand>
        <name>ATP</name>
        <dbReference type="ChEBI" id="CHEBI:30616"/>
    </ligand>
</feature>
<dbReference type="FunFam" id="3.40.50.300:FF:000225">
    <property type="entry name" value="Thymidylate kinase"/>
    <property type="match status" value="1"/>
</dbReference>
<feature type="domain" description="Thymidylate kinase-like" evidence="13">
    <location>
        <begin position="5"/>
        <end position="191"/>
    </location>
</feature>
<evidence type="ECO:0000313" key="14">
    <source>
        <dbReference type="EMBL" id="RZO27220.1"/>
    </source>
</evidence>
<comment type="function">
    <text evidence="11 12">Phosphorylation of dTMP to form dTDP in both de novo and salvage pathways of dTTP synthesis.</text>
</comment>
<evidence type="ECO:0000259" key="13">
    <source>
        <dbReference type="Pfam" id="PF02223"/>
    </source>
</evidence>
<dbReference type="Proteomes" id="UP000315825">
    <property type="component" value="Unassembled WGS sequence"/>
</dbReference>
<evidence type="ECO:0000256" key="6">
    <source>
        <dbReference type="ARBA" id="ARBA00022741"/>
    </source>
</evidence>
<keyword evidence="5 12" id="KW-0545">Nucleotide biosynthesis</keyword>
<name>A0A520N163_9GAMM</name>
<dbReference type="GO" id="GO:0006233">
    <property type="term" value="P:dTDP biosynthetic process"/>
    <property type="evidence" value="ECO:0007669"/>
    <property type="project" value="InterPro"/>
</dbReference>
<dbReference type="GO" id="GO:0005524">
    <property type="term" value="F:ATP binding"/>
    <property type="evidence" value="ECO:0007669"/>
    <property type="project" value="UniProtKB-UniRule"/>
</dbReference>
<proteinExistence type="inferred from homology"/>
<evidence type="ECO:0000256" key="7">
    <source>
        <dbReference type="ARBA" id="ARBA00022777"/>
    </source>
</evidence>
<dbReference type="EMBL" id="SHBE01000001">
    <property type="protein sequence ID" value="RZO27220.1"/>
    <property type="molecule type" value="Genomic_DNA"/>
</dbReference>
<dbReference type="GO" id="GO:0006235">
    <property type="term" value="P:dTTP biosynthetic process"/>
    <property type="evidence" value="ECO:0007669"/>
    <property type="project" value="UniProtKB-UniRule"/>
</dbReference>
<dbReference type="GO" id="GO:0004798">
    <property type="term" value="F:dTMP kinase activity"/>
    <property type="evidence" value="ECO:0007669"/>
    <property type="project" value="UniProtKB-UniRule"/>
</dbReference>
<dbReference type="PANTHER" id="PTHR10344">
    <property type="entry name" value="THYMIDYLATE KINASE"/>
    <property type="match status" value="1"/>
</dbReference>
<dbReference type="InterPro" id="IPR039430">
    <property type="entry name" value="Thymidylate_kin-like_dom"/>
</dbReference>
<dbReference type="Pfam" id="PF02223">
    <property type="entry name" value="Thymidylate_kin"/>
    <property type="match status" value="1"/>
</dbReference>
<gene>
    <name evidence="12 14" type="primary">tmk</name>
    <name evidence="14" type="ORF">EVA92_00305</name>
</gene>
<sequence>MFISFEGIEGSGKSTQIKLLSEKFEKKGLKVICVREPGGTLIGEKIRNLFLEETDEIFNPLTEVLLLYSSRKQLDEQIIRPNLAEGNIVIADRFYHATIAYQCYGKGVEVGFVEYIHEKLNISKPNLSVLIDIDPQLSRQRISQRDPDRMEQESLEFFSRVQEGYKRLEENNKDFVSIDGKKTIEKISEEIEILIAKKLNV</sequence>
<dbReference type="GO" id="GO:0005829">
    <property type="term" value="C:cytosol"/>
    <property type="evidence" value="ECO:0007669"/>
    <property type="project" value="TreeGrafter"/>
</dbReference>
<comment type="catalytic activity">
    <reaction evidence="10 12">
        <text>dTMP + ATP = dTDP + ADP</text>
        <dbReference type="Rhea" id="RHEA:13517"/>
        <dbReference type="ChEBI" id="CHEBI:30616"/>
        <dbReference type="ChEBI" id="CHEBI:58369"/>
        <dbReference type="ChEBI" id="CHEBI:63528"/>
        <dbReference type="ChEBI" id="CHEBI:456216"/>
        <dbReference type="EC" id="2.7.4.9"/>
    </reaction>
</comment>
<keyword evidence="6 12" id="KW-0547">Nucleotide-binding</keyword>
<dbReference type="HAMAP" id="MF_00165">
    <property type="entry name" value="Thymidylate_kinase"/>
    <property type="match status" value="1"/>
</dbReference>
<dbReference type="GO" id="GO:0006227">
    <property type="term" value="P:dUDP biosynthetic process"/>
    <property type="evidence" value="ECO:0007669"/>
    <property type="project" value="TreeGrafter"/>
</dbReference>
<comment type="caution">
    <text evidence="14">The sequence shown here is derived from an EMBL/GenBank/DDBJ whole genome shotgun (WGS) entry which is preliminary data.</text>
</comment>
<evidence type="ECO:0000256" key="12">
    <source>
        <dbReference type="HAMAP-Rule" id="MF_00165"/>
    </source>
</evidence>
<reference evidence="14 15" key="1">
    <citation type="submission" date="2019-02" db="EMBL/GenBank/DDBJ databases">
        <title>Prokaryotic population dynamics and viral predation in marine succession experiment using metagenomics: the confinement effect.</title>
        <authorList>
            <person name="Haro-Moreno J.M."/>
            <person name="Rodriguez-Valera F."/>
            <person name="Lopez-Perez M."/>
        </authorList>
    </citation>
    <scope>NUCLEOTIDE SEQUENCE [LARGE SCALE GENOMIC DNA]</scope>
    <source>
        <strain evidence="14">MED-G159</strain>
    </source>
</reference>
<comment type="similarity">
    <text evidence="1 12">Belongs to the thymidylate kinase family.</text>
</comment>
<keyword evidence="8 12" id="KW-0067">ATP-binding</keyword>
<evidence type="ECO:0000256" key="11">
    <source>
        <dbReference type="ARBA" id="ARBA00057735"/>
    </source>
</evidence>
<accession>A0A520N163</accession>
<evidence type="ECO:0000256" key="2">
    <source>
        <dbReference type="ARBA" id="ARBA00012980"/>
    </source>
</evidence>
<organism evidence="14 15">
    <name type="scientific">SAR86 cluster bacterium</name>
    <dbReference type="NCBI Taxonomy" id="2030880"/>
    <lineage>
        <taxon>Bacteria</taxon>
        <taxon>Pseudomonadati</taxon>
        <taxon>Pseudomonadota</taxon>
        <taxon>Gammaproteobacteria</taxon>
        <taxon>SAR86 cluster</taxon>
    </lineage>
</organism>
<evidence type="ECO:0000256" key="3">
    <source>
        <dbReference type="ARBA" id="ARBA00017144"/>
    </source>
</evidence>
<protein>
    <recommendedName>
        <fullName evidence="3 12">Thymidylate kinase</fullName>
        <ecNumber evidence="2 12">2.7.4.9</ecNumber>
    </recommendedName>
    <alternativeName>
        <fullName evidence="9 12">dTMP kinase</fullName>
    </alternativeName>
</protein>
<dbReference type="EC" id="2.7.4.9" evidence="2 12"/>
<evidence type="ECO:0000256" key="8">
    <source>
        <dbReference type="ARBA" id="ARBA00022840"/>
    </source>
</evidence>
<evidence type="ECO:0000256" key="10">
    <source>
        <dbReference type="ARBA" id="ARBA00048743"/>
    </source>
</evidence>
<dbReference type="InterPro" id="IPR018094">
    <property type="entry name" value="Thymidylate_kinase"/>
</dbReference>
<dbReference type="PANTHER" id="PTHR10344:SF4">
    <property type="entry name" value="UMP-CMP KINASE 2, MITOCHONDRIAL"/>
    <property type="match status" value="1"/>
</dbReference>
<dbReference type="SUPFAM" id="SSF52540">
    <property type="entry name" value="P-loop containing nucleoside triphosphate hydrolases"/>
    <property type="match status" value="1"/>
</dbReference>
<keyword evidence="4 12" id="KW-0808">Transferase</keyword>
<dbReference type="InterPro" id="IPR027417">
    <property type="entry name" value="P-loop_NTPase"/>
</dbReference>
<dbReference type="Gene3D" id="3.40.50.300">
    <property type="entry name" value="P-loop containing nucleotide triphosphate hydrolases"/>
    <property type="match status" value="1"/>
</dbReference>
<dbReference type="AlphaFoldDB" id="A0A520N163"/>
<keyword evidence="7 12" id="KW-0418">Kinase</keyword>
<dbReference type="CDD" id="cd01672">
    <property type="entry name" value="TMPK"/>
    <property type="match status" value="1"/>
</dbReference>